<protein>
    <submittedName>
        <fullName evidence="2">Prepilin-type N-terminal cleavage/methylation domain-containing protein</fullName>
    </submittedName>
</protein>
<evidence type="ECO:0000313" key="3">
    <source>
        <dbReference type="Proteomes" id="UP000444316"/>
    </source>
</evidence>
<feature type="transmembrane region" description="Helical" evidence="1">
    <location>
        <begin position="6"/>
        <end position="26"/>
    </location>
</feature>
<dbReference type="AlphaFoldDB" id="A0A845I2V7"/>
<organism evidence="2 3">
    <name type="scientific">Duganella fentianensis</name>
    <dbReference type="NCBI Taxonomy" id="2692177"/>
    <lineage>
        <taxon>Bacteria</taxon>
        <taxon>Pseudomonadati</taxon>
        <taxon>Pseudomonadota</taxon>
        <taxon>Betaproteobacteria</taxon>
        <taxon>Burkholderiales</taxon>
        <taxon>Oxalobacteraceae</taxon>
        <taxon>Telluria group</taxon>
        <taxon>Duganella</taxon>
    </lineage>
</organism>
<dbReference type="NCBIfam" id="TIGR02532">
    <property type="entry name" value="IV_pilin_GFxxxE"/>
    <property type="match status" value="1"/>
</dbReference>
<evidence type="ECO:0000313" key="2">
    <source>
        <dbReference type="EMBL" id="MYN47492.1"/>
    </source>
</evidence>
<keyword evidence="1" id="KW-0472">Membrane</keyword>
<name>A0A845I2V7_9BURK</name>
<keyword evidence="1" id="KW-1133">Transmembrane helix</keyword>
<reference evidence="2" key="1">
    <citation type="submission" date="2019-12" db="EMBL/GenBank/DDBJ databases">
        <title>Novel species isolated from a subtropical stream in China.</title>
        <authorList>
            <person name="Lu H."/>
        </authorList>
    </citation>
    <scope>NUCLEOTIDE SEQUENCE [LARGE SCALE GENOMIC DNA]</scope>
    <source>
        <strain evidence="2">FT93W</strain>
    </source>
</reference>
<dbReference type="InterPro" id="IPR045584">
    <property type="entry name" value="Pilin-like"/>
</dbReference>
<dbReference type="EMBL" id="WWCL01000005">
    <property type="protein sequence ID" value="MYN47492.1"/>
    <property type="molecule type" value="Genomic_DNA"/>
</dbReference>
<sequence length="171" mass="18072">MRVRGFTMVELVMVIIVLAVLGGMAVPRFFERKGFDAASYTEQLKAMLRYGQKIAISQGRNVYVRVNGSGIVLAYDAFYLIYAIAPAGINDGSASTVSLCGSTQNRACAGVPGGLTLTGGTSFYFDPTGKPFLVTNTPPTLTSTFSTLVLSLTGDGSTHNVTVAAETGYVY</sequence>
<keyword evidence="1" id="KW-0812">Transmembrane</keyword>
<dbReference type="InterPro" id="IPR012902">
    <property type="entry name" value="N_methyl_site"/>
</dbReference>
<proteinExistence type="predicted"/>
<evidence type="ECO:0000256" key="1">
    <source>
        <dbReference type="SAM" id="Phobius"/>
    </source>
</evidence>
<dbReference type="Proteomes" id="UP000444316">
    <property type="component" value="Unassembled WGS sequence"/>
</dbReference>
<gene>
    <name evidence="2" type="ORF">GTP23_20820</name>
</gene>
<keyword evidence="3" id="KW-1185">Reference proteome</keyword>
<dbReference type="SUPFAM" id="SSF54523">
    <property type="entry name" value="Pili subunits"/>
    <property type="match status" value="1"/>
</dbReference>
<accession>A0A845I2V7</accession>
<comment type="caution">
    <text evidence="2">The sequence shown here is derived from an EMBL/GenBank/DDBJ whole genome shotgun (WGS) entry which is preliminary data.</text>
</comment>